<feature type="domain" description="Peptidase M12B" evidence="19">
    <location>
        <begin position="366"/>
        <end position="575"/>
    </location>
</feature>
<keyword evidence="5" id="KW-0165">Cleavage on pair of basic residues</keyword>
<dbReference type="InterPro" id="IPR024079">
    <property type="entry name" value="MetalloPept_cat_dom_sf"/>
</dbReference>
<dbReference type="InterPro" id="IPR036383">
    <property type="entry name" value="TSP1_rpt_sf"/>
</dbReference>
<dbReference type="Gene3D" id="3.40.390.10">
    <property type="entry name" value="Collagenase (Catalytic Domain)"/>
    <property type="match status" value="1"/>
</dbReference>
<evidence type="ECO:0000256" key="14">
    <source>
        <dbReference type="ARBA" id="ARBA00023180"/>
    </source>
</evidence>
<protein>
    <recommendedName>
        <fullName evidence="23">ADAM metallopeptidase with thrombospondin type 1 motif 20</fullName>
    </recommendedName>
</protein>
<evidence type="ECO:0000256" key="12">
    <source>
        <dbReference type="ARBA" id="ARBA00023145"/>
    </source>
</evidence>
<keyword evidence="11" id="KW-0482">Metalloprotease</keyword>
<dbReference type="PROSITE" id="PS50092">
    <property type="entry name" value="TSP1"/>
    <property type="match status" value="14"/>
</dbReference>
<organism evidence="21 22">
    <name type="scientific">Dissostichus mawsoni</name>
    <name type="common">Antarctic cod</name>
    <dbReference type="NCBI Taxonomy" id="36200"/>
    <lineage>
        <taxon>Eukaryota</taxon>
        <taxon>Metazoa</taxon>
        <taxon>Chordata</taxon>
        <taxon>Craniata</taxon>
        <taxon>Vertebrata</taxon>
        <taxon>Euteleostomi</taxon>
        <taxon>Actinopterygii</taxon>
        <taxon>Neopterygii</taxon>
        <taxon>Teleostei</taxon>
        <taxon>Neoteleostei</taxon>
        <taxon>Acanthomorphata</taxon>
        <taxon>Eupercaria</taxon>
        <taxon>Perciformes</taxon>
        <taxon>Notothenioidei</taxon>
        <taxon>Nototheniidae</taxon>
        <taxon>Dissostichus</taxon>
    </lineage>
</organism>
<dbReference type="InterPro" id="IPR002870">
    <property type="entry name" value="Peptidase_M12B_N"/>
</dbReference>
<dbReference type="InterPro" id="IPR057401">
    <property type="entry name" value="Adt-1/2-like_dom"/>
</dbReference>
<feature type="disulfide bond" evidence="17">
    <location>
        <begin position="614"/>
        <end position="648"/>
    </location>
</feature>
<feature type="disulfide bond" evidence="17">
    <location>
        <begin position="441"/>
        <end position="494"/>
    </location>
</feature>
<dbReference type="SMART" id="SM00209">
    <property type="entry name" value="TSP1"/>
    <property type="match status" value="14"/>
</dbReference>
<feature type="disulfide bond" evidence="17">
    <location>
        <begin position="676"/>
        <end position="713"/>
    </location>
</feature>
<evidence type="ECO:0000256" key="1">
    <source>
        <dbReference type="ARBA" id="ARBA00004498"/>
    </source>
</evidence>
<keyword evidence="3" id="KW-0272">Extracellular matrix</keyword>
<dbReference type="SUPFAM" id="SSF82895">
    <property type="entry name" value="TSP-1 type 1 repeat"/>
    <property type="match status" value="13"/>
</dbReference>
<dbReference type="PANTHER" id="PTHR13723">
    <property type="entry name" value="ADAMTS A DISINTEGRIN AND METALLOPROTEASE WITH THROMBOSPONDIN MOTIFS PROTEASE"/>
    <property type="match status" value="1"/>
</dbReference>
<feature type="domain" description="GON" evidence="20">
    <location>
        <begin position="1809"/>
        <end position="2009"/>
    </location>
</feature>
<keyword evidence="12" id="KW-0865">Zymogen</keyword>
<feature type="binding site" evidence="16">
    <location>
        <position position="369"/>
    </location>
    <ligand>
        <name>Ca(2+)</name>
        <dbReference type="ChEBI" id="CHEBI:29108"/>
        <label>2</label>
    </ligand>
</feature>
<evidence type="ECO:0000256" key="16">
    <source>
        <dbReference type="PIRSR" id="PIRSR613273-2"/>
    </source>
</evidence>
<dbReference type="Gene3D" id="2.20.100.10">
    <property type="entry name" value="Thrombospondin type-1 (TSP1) repeat"/>
    <property type="match status" value="13"/>
</dbReference>
<dbReference type="InterPro" id="IPR041645">
    <property type="entry name" value="ADAMTS_CR_2"/>
</dbReference>
<feature type="disulfide bond" evidence="17">
    <location>
        <begin position="642"/>
        <end position="653"/>
    </location>
</feature>
<dbReference type="Pfam" id="PF08685">
    <property type="entry name" value="GON"/>
    <property type="match status" value="1"/>
</dbReference>
<feature type="binding site" evidence="16 18">
    <location>
        <position position="510"/>
    </location>
    <ligand>
        <name>Zn(2+)</name>
        <dbReference type="ChEBI" id="CHEBI:29105"/>
        <note>catalytic</note>
    </ligand>
</feature>
<comment type="caution">
    <text evidence="21">The sequence shown here is derived from an EMBL/GenBank/DDBJ whole genome shotgun (WGS) entry which is preliminary data.</text>
</comment>
<evidence type="ECO:0000256" key="11">
    <source>
        <dbReference type="ARBA" id="ARBA00023049"/>
    </source>
</evidence>
<comment type="caution">
    <text evidence="18">Lacks conserved residue(s) required for the propagation of feature annotation.</text>
</comment>
<keyword evidence="9" id="KW-0378">Hydrolase</keyword>
<dbReference type="GO" id="GO:0004222">
    <property type="term" value="F:metalloendopeptidase activity"/>
    <property type="evidence" value="ECO:0007669"/>
    <property type="project" value="InterPro"/>
</dbReference>
<evidence type="ECO:0000256" key="6">
    <source>
        <dbReference type="ARBA" id="ARBA00022723"/>
    </source>
</evidence>
<feature type="binding site" evidence="16">
    <location>
        <position position="452"/>
    </location>
    <ligand>
        <name>Ca(2+)</name>
        <dbReference type="ChEBI" id="CHEBI:29108"/>
        <label>2</label>
    </ligand>
</feature>
<feature type="disulfide bond" evidence="17">
    <location>
        <begin position="597"/>
        <end position="619"/>
    </location>
</feature>
<dbReference type="PANTHER" id="PTHR13723:SF165">
    <property type="entry name" value="A DISINTEGRIN AND METALLOPROTEINASE WITH THROMBOSPONDIN MOTIFS 20"/>
    <property type="match status" value="1"/>
</dbReference>
<dbReference type="InterPro" id="IPR013273">
    <property type="entry name" value="ADAMTS/ADAMTS-like"/>
</dbReference>
<dbReference type="GO" id="GO:0030198">
    <property type="term" value="P:extracellular matrix organization"/>
    <property type="evidence" value="ECO:0007669"/>
    <property type="project" value="InterPro"/>
</dbReference>
<keyword evidence="8" id="KW-0677">Repeat</keyword>
<evidence type="ECO:0000256" key="8">
    <source>
        <dbReference type="ARBA" id="ARBA00022737"/>
    </source>
</evidence>
<feature type="disulfide bond" evidence="17">
    <location>
        <begin position="526"/>
        <end position="554"/>
    </location>
</feature>
<dbReference type="EMBL" id="JAAKFY010000007">
    <property type="protein sequence ID" value="KAF3855073.1"/>
    <property type="molecule type" value="Genomic_DNA"/>
</dbReference>
<dbReference type="OrthoDB" id="5948003at2759"/>
<keyword evidence="2" id="KW-0964">Secreted</keyword>
<keyword evidence="6 16" id="KW-0479">Metal-binding</keyword>
<keyword evidence="14" id="KW-0325">Glycoprotein</keyword>
<dbReference type="GO" id="GO:0008270">
    <property type="term" value="F:zinc ion binding"/>
    <property type="evidence" value="ECO:0007669"/>
    <property type="project" value="InterPro"/>
</dbReference>
<dbReference type="FunFam" id="2.60.120.830:FF:000001">
    <property type="entry name" value="A disintegrin and metalloproteinase with thrombospondin motifs 1"/>
    <property type="match status" value="1"/>
</dbReference>
<feature type="binding site" evidence="16">
    <location>
        <position position="570"/>
    </location>
    <ligand>
        <name>Ca(2+)</name>
        <dbReference type="ChEBI" id="CHEBI:29108"/>
        <label>1</label>
    </ligand>
</feature>
<proteinExistence type="predicted"/>
<feature type="binding site" evidence="16 18">
    <location>
        <position position="514"/>
    </location>
    <ligand>
        <name>Zn(2+)</name>
        <dbReference type="ChEBI" id="CHEBI:29105"/>
        <note>catalytic</note>
    </ligand>
</feature>
<evidence type="ECO:0000256" key="4">
    <source>
        <dbReference type="ARBA" id="ARBA00022670"/>
    </source>
</evidence>
<evidence type="ECO:0008006" key="23">
    <source>
        <dbReference type="Google" id="ProtNLM"/>
    </source>
</evidence>
<feature type="disulfide bond" evidence="17">
    <location>
        <begin position="680"/>
        <end position="718"/>
    </location>
</feature>
<dbReference type="Pfam" id="PF25379">
    <property type="entry name" value="Adt-1"/>
    <property type="match status" value="1"/>
</dbReference>
<sequence>TRSPCVGATPSDISGAPQPWEVEHELYHSPHSPATIPAQSKRRETGSALCKTCAAESLRGSHDLLLTSRGKGEGEGEPLGRDRGYCLGDDSLGFFAEEIMQFAIWLVGLMCHLSALVRETLQHRLHPKQESFIKQLSSYEIITPLRVNDFGESFPHKLHYRRRRRSLNDDLSGLRVHYRIDAFGERFHLNLTADSGFIAPSYTVTHLGVEQSNGTDIPFNDPSDMRHCFFRGHVNAKSEFPAVFSMCTGLVSVHFKVGTFTTQYGEYFMEPLLNAEGEEYDEEHNKPHLVYRQERKNISHTHNNTEPCAASEKSKTPVAFESNGSMGEELDSLKATIADQHIYDSNSTNTHPDSHRRRKRFLSYPRYVELMVTADAKMVRHHGRNLEHYILTIMSVVAAVYRDPSVGNLINIMIVKLVVVHNEQEGPTVSFNAATTLHNFCVWQQTQNIQDDSHPSHHDTALLITREDICRAKDKCDTLGLAELGTMCDQYRSCSISEENGISASFTIAHELGHVFNMPHDDNPKCREAGMKHQYHVMAPTLNYDTNPWSWSKCSRKYITEFLDTGYGECLLDEPVSRTYELPTLLPGQIYNANRQCELMFGPGSQICPYMKQCKRLWCTSAEGDHKGCRTQHMPLADGTDCGHGMYCRHGMCVNKELDLQPVHGEWGSWGPYSVCSRSCGGGTRSNTRDCNKPEPRNGGKFCVGRRMKFRSCNTEPCPRGQKDFREEQCSLFDGKHFNINGLPPTVRWIPKYSGILMKDRCKLFCRVAGTTAYYQLKDRVTDGTPCGPDTYDICVQGLCRQAGCDHVLNSKARNDKCGVCGGDNSSCKTLAGTFNDAQYGYNTVVRIPAGATNIDIKQVSYSGKPEDDNYLALSDGQSNSLLNGNFVVAMFKREINFKGSVIDYSGSDTKVERINCTDRIDEELVLQVLCVGNLYNPDVRYSFNIPIEEHREQFVWDPSGSWLECNRICQGQRRRKAVCVRKSDHLEVSDQRCEDLPRPVAVAEPCNTDCEVRWHVAGKSECSAKCGPGYRSLDVQCMKYVLIKRQSERMEASACGDTAKPQTREPCHGDCLLKSWQYSAWSQCSKTCGRGSRSRESYCMNNLGRQLADQDCNEYQRVVTETCSDQPCPKWTVSEWSECLVTCGKGMRHRQVSCTSGTGDEKMSEHFCDPSSKPPAVGSCELPECASWQVGVWGACAVTCGHGYQMRAVRCVSGTYGDTVDDRECNAAARPRDNAACPWASPVQSTPRPDNSAQLLTQWRYGSWTACSVSCGKGKRARYVSCRDAQGGVADESNCAHLPRPPESSACFSPCGQWRAGEWSACSVTCGAGRTTRQVVCSNYHQPVDQSFCDPDEKPATEQECTGAPCPAPYNRQRINDQPYGYPQDPGRHPGHSSWNVPSADNQWRTGPWGACSSTCAGGFQRRVVVCQDADGRSNSYCDERVKPAESKSCDSGPCPLWNYGVWGECTQTCGGGRRTRLVVCQRPSGQRLNDYNCDILDKPPDMEQCSLQPCPGSASWHRRPWKPCSVSCGRGTKQREIACVYQNQTKIEEEHCGHLPRPRTEKACRAQGCPSWKANRWRECSVTCGVGSQNRDVYCRLKGTGRVREDLCDAQQRLAIVRPCQSAECTHYTWVAGEWEDCNATCGEGMRSRKVGCMGAAMTPVQDDYCEPSSQPASHQACKAAPCHYMWTSGQWSQCSSSCGVGYQQRMVSCSVVPSSLALRSYAAAQSSSVSPHCPEPHPPGSRPCLLRDCPHTTYWKVGQWSKCSQTCGAGVMERRVECMTSKGHASKHCRPSERPESQAACRDREFVRFLLRSKMRLGVKIDGEYYLKVKSRILQIYCAEMHTDFPKEFVTLRSGQTDNFSEVYGHRLLNPFECPYNGSRRQDCDCRNDYSAAGYTLFHKVRLDLSSLRIMITDLQFSQTLLGRPVPFATAGDCYSAAKCPQGQFSINLIGTGLKVAEATKWTSQGNYVTVKVHRSEDGARIYGRCGGFCGKCIPQAHNGLLLQVH</sequence>
<keyword evidence="22" id="KW-1185">Reference proteome</keyword>
<dbReference type="InterPro" id="IPR050439">
    <property type="entry name" value="ADAMTS_ADAMTS-like"/>
</dbReference>
<dbReference type="FunFam" id="2.20.100.10:FF:000006">
    <property type="entry name" value="A disintegrin and metalloproteinase with thrombospondin motifs 1"/>
    <property type="match status" value="1"/>
</dbReference>
<keyword evidence="13 17" id="KW-1015">Disulfide bond</keyword>
<dbReference type="Pfam" id="PF19030">
    <property type="entry name" value="TSP1_ADAMTS"/>
    <property type="match status" value="13"/>
</dbReference>
<comment type="cofactor">
    <cofactor evidence="16">
        <name>Zn(2+)</name>
        <dbReference type="ChEBI" id="CHEBI:29105"/>
    </cofactor>
    <text evidence="16">Binds 1 zinc ion per subunit.</text>
</comment>
<evidence type="ECO:0000256" key="2">
    <source>
        <dbReference type="ARBA" id="ARBA00022525"/>
    </source>
</evidence>
<dbReference type="Pfam" id="PF00090">
    <property type="entry name" value="TSP_1"/>
    <property type="match status" value="1"/>
</dbReference>
<dbReference type="Gene3D" id="2.60.120.830">
    <property type="match status" value="1"/>
</dbReference>
<dbReference type="Proteomes" id="UP000518266">
    <property type="component" value="Unassembled WGS sequence"/>
</dbReference>
<dbReference type="PROSITE" id="PS50215">
    <property type="entry name" value="ADAM_MEPRO"/>
    <property type="match status" value="1"/>
</dbReference>
<dbReference type="GO" id="GO:0006508">
    <property type="term" value="P:proteolysis"/>
    <property type="evidence" value="ECO:0007669"/>
    <property type="project" value="UniProtKB-KW"/>
</dbReference>
<evidence type="ECO:0000313" key="21">
    <source>
        <dbReference type="EMBL" id="KAF3855073.1"/>
    </source>
</evidence>
<feature type="binding site" evidence="16">
    <location>
        <position position="573"/>
    </location>
    <ligand>
        <name>Ca(2+)</name>
        <dbReference type="ChEBI" id="CHEBI:29108"/>
        <label>2</label>
    </ligand>
</feature>
<feature type="non-terminal residue" evidence="21">
    <location>
        <position position="2009"/>
    </location>
</feature>
<comment type="subcellular location">
    <subcellularLocation>
        <location evidence="1">Secreted</location>
        <location evidence="1">Extracellular space</location>
        <location evidence="1">Extracellular matrix</location>
    </subcellularLocation>
</comment>
<dbReference type="Pfam" id="PF17771">
    <property type="entry name" value="ADAMTS_CR_2"/>
    <property type="match status" value="1"/>
</dbReference>
<feature type="binding site" evidence="16">
    <location>
        <position position="369"/>
    </location>
    <ligand>
        <name>Ca(2+)</name>
        <dbReference type="ChEBI" id="CHEBI:29108"/>
        <label>1</label>
    </ligand>
</feature>
<feature type="binding site" evidence="16">
    <location>
        <position position="459"/>
    </location>
    <ligand>
        <name>Ca(2+)</name>
        <dbReference type="ChEBI" id="CHEBI:29108"/>
        <label>1</label>
    </ligand>
</feature>
<dbReference type="InterPro" id="IPR010294">
    <property type="entry name" value="ADAMTS_spacer1"/>
</dbReference>
<gene>
    <name evidence="21" type="ORF">F7725_023128</name>
</gene>
<evidence type="ECO:0000256" key="5">
    <source>
        <dbReference type="ARBA" id="ARBA00022685"/>
    </source>
</evidence>
<dbReference type="CDD" id="cd04273">
    <property type="entry name" value="ZnMc_ADAMTS_like"/>
    <property type="match status" value="1"/>
</dbReference>
<evidence type="ECO:0000256" key="7">
    <source>
        <dbReference type="ARBA" id="ARBA00022729"/>
    </source>
</evidence>
<reference evidence="21 22" key="1">
    <citation type="submission" date="2020-03" db="EMBL/GenBank/DDBJ databases">
        <title>Dissostichus mawsoni Genome sequencing and assembly.</title>
        <authorList>
            <person name="Park H."/>
        </authorList>
    </citation>
    <scope>NUCLEOTIDE SEQUENCE [LARGE SCALE GENOMIC DNA]</scope>
    <source>
        <strain evidence="21">DM0001</strain>
        <tissue evidence="21">Muscle</tissue>
    </source>
</reference>
<feature type="active site" evidence="15 18">
    <location>
        <position position="511"/>
    </location>
</feature>
<dbReference type="Pfam" id="PF05986">
    <property type="entry name" value="ADAMTS_spacer1"/>
    <property type="match status" value="1"/>
</dbReference>
<feature type="disulfide bond" evidence="17">
    <location>
        <begin position="608"/>
        <end position="629"/>
    </location>
</feature>
<dbReference type="FunFam" id="2.20.100.10:FF:000005">
    <property type="entry name" value="ADAM metallopeptidase with thrombospondin type 1 motif 9"/>
    <property type="match status" value="8"/>
</dbReference>
<evidence type="ECO:0000256" key="17">
    <source>
        <dbReference type="PIRSR" id="PIRSR613273-3"/>
    </source>
</evidence>
<evidence type="ECO:0000256" key="3">
    <source>
        <dbReference type="ARBA" id="ARBA00022530"/>
    </source>
</evidence>
<dbReference type="InterPro" id="IPR000884">
    <property type="entry name" value="TSP1_rpt"/>
</dbReference>
<evidence type="ECO:0000256" key="13">
    <source>
        <dbReference type="ARBA" id="ARBA00023157"/>
    </source>
</evidence>
<keyword evidence="7" id="KW-0732">Signal</keyword>
<keyword evidence="10 16" id="KW-0862">Zinc</keyword>
<dbReference type="SUPFAM" id="SSF55486">
    <property type="entry name" value="Metalloproteases ('zincins'), catalytic domain"/>
    <property type="match status" value="1"/>
</dbReference>
<accession>A0A7J5Z0S1</accession>
<dbReference type="FunFam" id="2.20.100.10:FF:000010">
    <property type="entry name" value="ADAM metallopeptidase with thrombospondin type 1 motif 9"/>
    <property type="match status" value="1"/>
</dbReference>
<dbReference type="PRINTS" id="PR01857">
    <property type="entry name" value="ADAMTSFAMILY"/>
</dbReference>
<evidence type="ECO:0000256" key="15">
    <source>
        <dbReference type="PIRSR" id="PIRSR613273-1"/>
    </source>
</evidence>
<evidence type="ECO:0000259" key="20">
    <source>
        <dbReference type="PROSITE" id="PS51046"/>
    </source>
</evidence>
<evidence type="ECO:0000313" key="22">
    <source>
        <dbReference type="Proteomes" id="UP000518266"/>
    </source>
</evidence>
<feature type="disulfide bond" evidence="17">
    <location>
        <begin position="488"/>
        <end position="570"/>
    </location>
</feature>
<dbReference type="InterPro" id="IPR012314">
    <property type="entry name" value="Pept_M12B_GON-ADAMTSs"/>
</dbReference>
<evidence type="ECO:0000256" key="9">
    <source>
        <dbReference type="ARBA" id="ARBA00022801"/>
    </source>
</evidence>
<keyword evidence="16" id="KW-0106">Calcium</keyword>
<name>A0A7J5Z0S1_DISMA</name>
<evidence type="ECO:0000256" key="18">
    <source>
        <dbReference type="PROSITE-ProRule" id="PRU00276"/>
    </source>
</evidence>
<feature type="binding site" evidence="16">
    <location>
        <position position="573"/>
    </location>
    <ligand>
        <name>Ca(2+)</name>
        <dbReference type="ChEBI" id="CHEBI:29108"/>
        <label>1</label>
    </ligand>
</feature>
<dbReference type="PROSITE" id="PS51046">
    <property type="entry name" value="GON"/>
    <property type="match status" value="1"/>
</dbReference>
<dbReference type="InterPro" id="IPR001590">
    <property type="entry name" value="Peptidase_M12B"/>
</dbReference>
<feature type="binding site" evidence="16 18">
    <location>
        <position position="520"/>
    </location>
    <ligand>
        <name>Zn(2+)</name>
        <dbReference type="ChEBI" id="CHEBI:29105"/>
        <note>catalytic</note>
    </ligand>
</feature>
<evidence type="ECO:0000256" key="10">
    <source>
        <dbReference type="ARBA" id="ARBA00022833"/>
    </source>
</evidence>
<evidence type="ECO:0000259" key="19">
    <source>
        <dbReference type="PROSITE" id="PS50215"/>
    </source>
</evidence>
<dbReference type="Pfam" id="PF01562">
    <property type="entry name" value="Pep_M12B_propep"/>
    <property type="match status" value="1"/>
</dbReference>
<dbReference type="FunFam" id="3.40.390.10:FF:000001">
    <property type="entry name" value="A disintegrin and metalloproteinase with thrombospondin motifs 1"/>
    <property type="match status" value="1"/>
</dbReference>
<dbReference type="Gene3D" id="3.40.1620.60">
    <property type="match status" value="2"/>
</dbReference>
<feature type="binding site" evidence="16">
    <location>
        <position position="452"/>
    </location>
    <ligand>
        <name>Ca(2+)</name>
        <dbReference type="ChEBI" id="CHEBI:29108"/>
        <label>1</label>
    </ligand>
</feature>
<dbReference type="Pfam" id="PF01421">
    <property type="entry name" value="Reprolysin"/>
    <property type="match status" value="1"/>
</dbReference>
<feature type="disulfide bond" evidence="17">
    <location>
        <begin position="691"/>
        <end position="703"/>
    </location>
</feature>
<keyword evidence="4" id="KW-0645">Protease</keyword>
<feature type="disulfide bond" evidence="17">
    <location>
        <begin position="470"/>
        <end position="476"/>
    </location>
</feature>